<dbReference type="InterPro" id="IPR006638">
    <property type="entry name" value="Elp3/MiaA/NifB-like_rSAM"/>
</dbReference>
<dbReference type="PROSITE" id="PS50926">
    <property type="entry name" value="TRAM"/>
    <property type="match status" value="1"/>
</dbReference>
<keyword evidence="5" id="KW-0408">Iron</keyword>
<dbReference type="GO" id="GO:0035597">
    <property type="term" value="F:tRNA-2-methylthio-N(6)-dimethylallyladenosine(37) synthase activity"/>
    <property type="evidence" value="ECO:0007669"/>
    <property type="project" value="TreeGrafter"/>
</dbReference>
<keyword evidence="3" id="KW-0949">S-adenosyl-L-methionine</keyword>
<dbReference type="NCBIfam" id="TIGR00089">
    <property type="entry name" value="MiaB/RimO family radical SAM methylthiotransferase"/>
    <property type="match status" value="1"/>
</dbReference>
<protein>
    <submittedName>
        <fullName evidence="9">Uncharacterized protein</fullName>
    </submittedName>
</protein>
<evidence type="ECO:0000313" key="9">
    <source>
        <dbReference type="EMBL" id="GAF69247.1"/>
    </source>
</evidence>
<dbReference type="InterPro" id="IPR002792">
    <property type="entry name" value="TRAM_dom"/>
</dbReference>
<evidence type="ECO:0000256" key="6">
    <source>
        <dbReference type="ARBA" id="ARBA00023014"/>
    </source>
</evidence>
<name>X0RZT6_9ZZZZ</name>
<evidence type="ECO:0000256" key="5">
    <source>
        <dbReference type="ARBA" id="ARBA00023004"/>
    </source>
</evidence>
<accession>X0RZT6</accession>
<dbReference type="Pfam" id="PF04055">
    <property type="entry name" value="Radical_SAM"/>
    <property type="match status" value="1"/>
</dbReference>
<evidence type="ECO:0000256" key="1">
    <source>
        <dbReference type="ARBA" id="ARBA00001966"/>
    </source>
</evidence>
<dbReference type="GO" id="GO:0046872">
    <property type="term" value="F:metal ion binding"/>
    <property type="evidence" value="ECO:0007669"/>
    <property type="project" value="UniProtKB-KW"/>
</dbReference>
<dbReference type="SMART" id="SM00729">
    <property type="entry name" value="Elp3"/>
    <property type="match status" value="1"/>
</dbReference>
<dbReference type="PANTHER" id="PTHR43020">
    <property type="entry name" value="CDK5 REGULATORY SUBUNIT-ASSOCIATED PROTEIN 1"/>
    <property type="match status" value="1"/>
</dbReference>
<reference evidence="9" key="1">
    <citation type="journal article" date="2014" name="Front. Microbiol.">
        <title>High frequency of phylogenetically diverse reductive dehalogenase-homologous genes in deep subseafloor sedimentary metagenomes.</title>
        <authorList>
            <person name="Kawai M."/>
            <person name="Futagami T."/>
            <person name="Toyoda A."/>
            <person name="Takaki Y."/>
            <person name="Nishi S."/>
            <person name="Hori S."/>
            <person name="Arai W."/>
            <person name="Tsubouchi T."/>
            <person name="Morono Y."/>
            <person name="Uchiyama I."/>
            <person name="Ito T."/>
            <person name="Fujiyama A."/>
            <person name="Inagaki F."/>
            <person name="Takami H."/>
        </authorList>
    </citation>
    <scope>NUCLEOTIDE SEQUENCE</scope>
    <source>
        <strain evidence="9">Expedition CK06-06</strain>
    </source>
</reference>
<dbReference type="AlphaFoldDB" id="X0RZT6"/>
<proteinExistence type="predicted"/>
<organism evidence="9">
    <name type="scientific">marine sediment metagenome</name>
    <dbReference type="NCBI Taxonomy" id="412755"/>
    <lineage>
        <taxon>unclassified sequences</taxon>
        <taxon>metagenomes</taxon>
        <taxon>ecological metagenomes</taxon>
    </lineage>
</organism>
<evidence type="ECO:0000256" key="4">
    <source>
        <dbReference type="ARBA" id="ARBA00022723"/>
    </source>
</evidence>
<sequence length="254" mass="29085">EVEELVRRGIKEVTLLGQNVDSYGHDLPGHPDLADLLNELSSIDDLARIRFLTNHPKDISLKLIDTVASLNKVCEHLELPVQAGDDDILRAMRRGYTVERYRELVHTIRRKIPQISLSTDIIVGFPGETEEQFEHSLSLVKEMRFDVIHVAVYSPRPGTIAWREYQDNIPSEVKKERLNKIEELQAAIASEINSQLQGRQVEVLVEDRKKGKWFGRTRSNKLVFFEDAGDWVGQLARIQIEKTSPWSLRGAVKK</sequence>
<evidence type="ECO:0000259" key="8">
    <source>
        <dbReference type="PROSITE" id="PS51918"/>
    </source>
</evidence>
<feature type="domain" description="TRAM" evidence="7">
    <location>
        <begin position="194"/>
        <end position="254"/>
    </location>
</feature>
<keyword evidence="4" id="KW-0479">Metal-binding</keyword>
<evidence type="ECO:0000259" key="7">
    <source>
        <dbReference type="PROSITE" id="PS50926"/>
    </source>
</evidence>
<dbReference type="InterPro" id="IPR023404">
    <property type="entry name" value="rSAM_horseshoe"/>
</dbReference>
<feature type="non-terminal residue" evidence="9">
    <location>
        <position position="1"/>
    </location>
</feature>
<dbReference type="PROSITE" id="PS51918">
    <property type="entry name" value="RADICAL_SAM"/>
    <property type="match status" value="1"/>
</dbReference>
<dbReference type="Pfam" id="PF01938">
    <property type="entry name" value="TRAM"/>
    <property type="match status" value="1"/>
</dbReference>
<dbReference type="EMBL" id="BARS01003858">
    <property type="protein sequence ID" value="GAF69247.1"/>
    <property type="molecule type" value="Genomic_DNA"/>
</dbReference>
<dbReference type="InterPro" id="IPR058240">
    <property type="entry name" value="rSAM_sf"/>
</dbReference>
<dbReference type="Gene3D" id="3.80.30.20">
    <property type="entry name" value="tm_1862 like domain"/>
    <property type="match status" value="1"/>
</dbReference>
<comment type="caution">
    <text evidence="9">The sequence shown here is derived from an EMBL/GenBank/DDBJ whole genome shotgun (WGS) entry which is preliminary data.</text>
</comment>
<dbReference type="GO" id="GO:0051539">
    <property type="term" value="F:4 iron, 4 sulfur cluster binding"/>
    <property type="evidence" value="ECO:0007669"/>
    <property type="project" value="UniProtKB-KW"/>
</dbReference>
<gene>
    <name evidence="9" type="ORF">S01H1_07487</name>
</gene>
<dbReference type="InterPro" id="IPR007197">
    <property type="entry name" value="rSAM"/>
</dbReference>
<comment type="cofactor">
    <cofactor evidence="1">
        <name>[4Fe-4S] cluster</name>
        <dbReference type="ChEBI" id="CHEBI:49883"/>
    </cofactor>
</comment>
<dbReference type="SUPFAM" id="SSF102114">
    <property type="entry name" value="Radical SAM enzymes"/>
    <property type="match status" value="1"/>
</dbReference>
<dbReference type="PANTHER" id="PTHR43020:SF2">
    <property type="entry name" value="MITOCHONDRIAL TRNA METHYLTHIOTRANSFERASE CDK5RAP1"/>
    <property type="match status" value="1"/>
</dbReference>
<evidence type="ECO:0000256" key="2">
    <source>
        <dbReference type="ARBA" id="ARBA00022485"/>
    </source>
</evidence>
<keyword evidence="6" id="KW-0411">Iron-sulfur</keyword>
<dbReference type="InterPro" id="IPR005839">
    <property type="entry name" value="Methylthiotransferase"/>
</dbReference>
<feature type="domain" description="Radical SAM core" evidence="8">
    <location>
        <begin position="1"/>
        <end position="191"/>
    </location>
</feature>
<keyword evidence="2" id="KW-0004">4Fe-4S</keyword>
<evidence type="ECO:0000256" key="3">
    <source>
        <dbReference type="ARBA" id="ARBA00022691"/>
    </source>
</evidence>
<dbReference type="GO" id="GO:0005829">
    <property type="term" value="C:cytosol"/>
    <property type="evidence" value="ECO:0007669"/>
    <property type="project" value="TreeGrafter"/>
</dbReference>